<keyword evidence="1" id="KW-0238">DNA-binding</keyword>
<dbReference type="OrthoDB" id="9800901at2"/>
<dbReference type="GO" id="GO:0003677">
    <property type="term" value="F:DNA binding"/>
    <property type="evidence" value="ECO:0007669"/>
    <property type="project" value="UniProtKB-KW"/>
</dbReference>
<evidence type="ECO:0000313" key="3">
    <source>
        <dbReference type="EMBL" id="QFU77872.1"/>
    </source>
</evidence>
<dbReference type="PANTHER" id="PTHR46797">
    <property type="entry name" value="HTH-TYPE TRANSCRIPTIONAL REGULATOR"/>
    <property type="match status" value="1"/>
</dbReference>
<dbReference type="Proteomes" id="UP000326287">
    <property type="component" value="Chromosome"/>
</dbReference>
<evidence type="ECO:0000313" key="4">
    <source>
        <dbReference type="Proteomes" id="UP000326287"/>
    </source>
</evidence>
<dbReference type="InterPro" id="IPR001387">
    <property type="entry name" value="Cro/C1-type_HTH"/>
</dbReference>
<reference evidence="3 4" key="1">
    <citation type="submission" date="2019-02" db="EMBL/GenBank/DDBJ databases">
        <authorList>
            <person name="Li S.-H."/>
        </authorList>
    </citation>
    <scope>NUCLEOTIDE SEQUENCE [LARGE SCALE GENOMIC DNA]</scope>
    <source>
        <strain evidence="3 4">IMCC14385</strain>
    </source>
</reference>
<dbReference type="EMBL" id="CP036422">
    <property type="protein sequence ID" value="QFU77872.1"/>
    <property type="molecule type" value="Genomic_DNA"/>
</dbReference>
<proteinExistence type="predicted"/>
<dbReference type="KEGG" id="halc:EY643_12205"/>
<dbReference type="GO" id="GO:0003700">
    <property type="term" value="F:DNA-binding transcription factor activity"/>
    <property type="evidence" value="ECO:0007669"/>
    <property type="project" value="TreeGrafter"/>
</dbReference>
<dbReference type="AlphaFoldDB" id="A0A5P9NQ22"/>
<dbReference type="SUPFAM" id="SSF47413">
    <property type="entry name" value="lambda repressor-like DNA-binding domains"/>
    <property type="match status" value="1"/>
</dbReference>
<keyword evidence="4" id="KW-1185">Reference proteome</keyword>
<organism evidence="3 4">
    <name type="scientific">Halioglobus maricola</name>
    <dbReference type="NCBI Taxonomy" id="2601894"/>
    <lineage>
        <taxon>Bacteria</taxon>
        <taxon>Pseudomonadati</taxon>
        <taxon>Pseudomonadota</taxon>
        <taxon>Gammaproteobacteria</taxon>
        <taxon>Cellvibrionales</taxon>
        <taxon>Halieaceae</taxon>
        <taxon>Halioglobus</taxon>
    </lineage>
</organism>
<dbReference type="Pfam" id="PF01381">
    <property type="entry name" value="HTH_3"/>
    <property type="match status" value="1"/>
</dbReference>
<dbReference type="InterPro" id="IPR050807">
    <property type="entry name" value="TransReg_Diox_bact_type"/>
</dbReference>
<dbReference type="RefSeq" id="WP_153241016.1">
    <property type="nucleotide sequence ID" value="NZ_CP036422.1"/>
</dbReference>
<protein>
    <submittedName>
        <fullName evidence="3">XRE family transcriptional regulator</fullName>
    </submittedName>
</protein>
<accession>A0A5P9NQ22</accession>
<dbReference type="PANTHER" id="PTHR46797:SF1">
    <property type="entry name" value="METHYLPHOSPHONATE SYNTHASE"/>
    <property type="match status" value="1"/>
</dbReference>
<sequence>MGRRIRETRNSQQISQETLADMAGVDRSHMGFIERGKRDIRVSTLFKIARALKMPPGNLLDF</sequence>
<dbReference type="Gene3D" id="1.10.260.40">
    <property type="entry name" value="lambda repressor-like DNA-binding domains"/>
    <property type="match status" value="1"/>
</dbReference>
<dbReference type="CDD" id="cd00093">
    <property type="entry name" value="HTH_XRE"/>
    <property type="match status" value="1"/>
</dbReference>
<dbReference type="PROSITE" id="PS50943">
    <property type="entry name" value="HTH_CROC1"/>
    <property type="match status" value="1"/>
</dbReference>
<feature type="domain" description="HTH cro/C1-type" evidence="2">
    <location>
        <begin position="5"/>
        <end position="59"/>
    </location>
</feature>
<dbReference type="SMART" id="SM00530">
    <property type="entry name" value="HTH_XRE"/>
    <property type="match status" value="1"/>
</dbReference>
<dbReference type="GO" id="GO:0005829">
    <property type="term" value="C:cytosol"/>
    <property type="evidence" value="ECO:0007669"/>
    <property type="project" value="TreeGrafter"/>
</dbReference>
<name>A0A5P9NQ22_9GAMM</name>
<dbReference type="InterPro" id="IPR010982">
    <property type="entry name" value="Lambda_DNA-bd_dom_sf"/>
</dbReference>
<evidence type="ECO:0000256" key="1">
    <source>
        <dbReference type="ARBA" id="ARBA00023125"/>
    </source>
</evidence>
<evidence type="ECO:0000259" key="2">
    <source>
        <dbReference type="PROSITE" id="PS50943"/>
    </source>
</evidence>
<gene>
    <name evidence="3" type="ORF">EY643_12205</name>
</gene>